<evidence type="ECO:0008006" key="10">
    <source>
        <dbReference type="Google" id="ProtNLM"/>
    </source>
</evidence>
<dbReference type="EMBL" id="MQWB01000001">
    <property type="protein sequence ID" value="OZC03698.1"/>
    <property type="molecule type" value="Genomic_DNA"/>
</dbReference>
<keyword evidence="4 7" id="KW-1133">Transmembrane helix</keyword>
<dbReference type="OrthoDB" id="9805314at2"/>
<dbReference type="GO" id="GO:0016020">
    <property type="term" value="C:membrane"/>
    <property type="evidence" value="ECO:0007669"/>
    <property type="project" value="UniProtKB-SubCell"/>
</dbReference>
<proteinExistence type="inferred from homology"/>
<evidence type="ECO:0000256" key="3">
    <source>
        <dbReference type="ARBA" id="ARBA00022692"/>
    </source>
</evidence>
<evidence type="ECO:0000256" key="2">
    <source>
        <dbReference type="ARBA" id="ARBA00007511"/>
    </source>
</evidence>
<dbReference type="FunCoup" id="A0A259U1I3">
    <property type="interactions" value="117"/>
</dbReference>
<evidence type="ECO:0000313" key="9">
    <source>
        <dbReference type="Proteomes" id="UP000216446"/>
    </source>
</evidence>
<comment type="subcellular location">
    <subcellularLocation>
        <location evidence="1">Membrane</location>
        <topology evidence="1">Multi-pass membrane protein</topology>
    </subcellularLocation>
</comment>
<feature type="transmembrane region" description="Helical" evidence="7">
    <location>
        <begin position="109"/>
        <end position="127"/>
    </location>
</feature>
<keyword evidence="3 7" id="KW-0812">Transmembrane</keyword>
<evidence type="ECO:0000256" key="4">
    <source>
        <dbReference type="ARBA" id="ARBA00022989"/>
    </source>
</evidence>
<feature type="transmembrane region" description="Helical" evidence="7">
    <location>
        <begin position="210"/>
        <end position="227"/>
    </location>
</feature>
<dbReference type="PANTHER" id="PTHR30238">
    <property type="entry name" value="MEMBRANE BOUND PREDICTED REDOX MODULATOR"/>
    <property type="match status" value="1"/>
</dbReference>
<accession>A0A259U1I3</accession>
<evidence type="ECO:0000313" key="8">
    <source>
        <dbReference type="EMBL" id="OZC03698.1"/>
    </source>
</evidence>
<dbReference type="AlphaFoldDB" id="A0A259U1I3"/>
<evidence type="ECO:0000256" key="5">
    <source>
        <dbReference type="ARBA" id="ARBA00023136"/>
    </source>
</evidence>
<comment type="similarity">
    <text evidence="2">Belongs to the TerC family.</text>
</comment>
<dbReference type="InterPro" id="IPR005496">
    <property type="entry name" value="Integral_membrane_TerC"/>
</dbReference>
<feature type="region of interest" description="Disordered" evidence="6">
    <location>
        <begin position="266"/>
        <end position="299"/>
    </location>
</feature>
<evidence type="ECO:0000256" key="6">
    <source>
        <dbReference type="SAM" id="MobiDB-lite"/>
    </source>
</evidence>
<feature type="transmembrane region" description="Helical" evidence="7">
    <location>
        <begin position="12"/>
        <end position="37"/>
    </location>
</feature>
<reference evidence="8 9" key="1">
    <citation type="submission" date="2016-11" db="EMBL/GenBank/DDBJ databases">
        <title>Study of marine rhodopsin-containing bacteria.</title>
        <authorList>
            <person name="Yoshizawa S."/>
            <person name="Kumagai Y."/>
            <person name="Kogure K."/>
        </authorList>
    </citation>
    <scope>NUCLEOTIDE SEQUENCE [LARGE SCALE GENOMIC DNA]</scope>
    <source>
        <strain evidence="8 9">SG-29</strain>
    </source>
</reference>
<feature type="transmembrane region" description="Helical" evidence="7">
    <location>
        <begin position="239"/>
        <end position="256"/>
    </location>
</feature>
<evidence type="ECO:0000256" key="7">
    <source>
        <dbReference type="SAM" id="Phobius"/>
    </source>
</evidence>
<feature type="transmembrane region" description="Helical" evidence="7">
    <location>
        <begin position="180"/>
        <end position="198"/>
    </location>
</feature>
<dbReference type="Pfam" id="PF03741">
    <property type="entry name" value="TerC"/>
    <property type="match status" value="1"/>
</dbReference>
<feature type="transmembrane region" description="Helical" evidence="7">
    <location>
        <begin position="148"/>
        <end position="174"/>
    </location>
</feature>
<dbReference type="Proteomes" id="UP000216446">
    <property type="component" value="Unassembled WGS sequence"/>
</dbReference>
<feature type="transmembrane region" description="Helical" evidence="7">
    <location>
        <begin position="49"/>
        <end position="70"/>
    </location>
</feature>
<evidence type="ECO:0000256" key="1">
    <source>
        <dbReference type="ARBA" id="ARBA00004141"/>
    </source>
</evidence>
<name>A0A259U1I3_9BACT</name>
<keyword evidence="5 7" id="KW-0472">Membrane</keyword>
<sequence length="299" mass="31984">MFDWLADPNAWVALGTLTLLEVVLGIDNIIFISILTGKLPEEQQARGRTIGLGLAMGMRILLLLSLSWVMGLTSTLFELPFLDTLIGFGEGARGVGHGGVPPEGTPGAITGRDLILLLGGFFLIGKSTHEIHNKLEGDAHSSQETKKAVSFTSVLIQIAILDIVFSLDSVITAVGMADEIMVMIIAVVIAVGAMMVFATPISNFVHKHPTVKMLALAFLILIGVTLVAEGLDQHVSKGYIYSAMAFSLLVEFLNIASKKRKGTPEPVELREPYAVPDGTGGMPFPESIQRPVPMARPNA</sequence>
<comment type="caution">
    <text evidence="8">The sequence shown here is derived from an EMBL/GenBank/DDBJ whole genome shotgun (WGS) entry which is preliminary data.</text>
</comment>
<organism evidence="8 9">
    <name type="scientific">Rubricoccus marinus</name>
    <dbReference type="NCBI Taxonomy" id="716817"/>
    <lineage>
        <taxon>Bacteria</taxon>
        <taxon>Pseudomonadati</taxon>
        <taxon>Rhodothermota</taxon>
        <taxon>Rhodothermia</taxon>
        <taxon>Rhodothermales</taxon>
        <taxon>Rubricoccaceae</taxon>
        <taxon>Rubricoccus</taxon>
    </lineage>
</organism>
<gene>
    <name evidence="8" type="ORF">BSZ36_12325</name>
</gene>
<keyword evidence="9" id="KW-1185">Reference proteome</keyword>
<dbReference type="PANTHER" id="PTHR30238:SF4">
    <property type="entry name" value="SLL1022 PROTEIN"/>
    <property type="match status" value="1"/>
</dbReference>
<dbReference type="InParanoid" id="A0A259U1I3"/>
<dbReference type="RefSeq" id="WP_094549350.1">
    <property type="nucleotide sequence ID" value="NZ_MQWB01000001.1"/>
</dbReference>
<protein>
    <recommendedName>
        <fullName evidence="10">TerC family protein</fullName>
    </recommendedName>
</protein>